<protein>
    <recommendedName>
        <fullName evidence="3">SAM-dependent methyltransferase</fullName>
    </recommendedName>
</protein>
<dbReference type="CDD" id="cd02440">
    <property type="entry name" value="AdoMet_MTases"/>
    <property type="match status" value="1"/>
</dbReference>
<evidence type="ECO:0000313" key="1">
    <source>
        <dbReference type="EMBL" id="AZR73811.1"/>
    </source>
</evidence>
<dbReference type="Proteomes" id="UP000267250">
    <property type="component" value="Chromosome"/>
</dbReference>
<evidence type="ECO:0000313" key="2">
    <source>
        <dbReference type="Proteomes" id="UP000267250"/>
    </source>
</evidence>
<proteinExistence type="predicted"/>
<keyword evidence="2" id="KW-1185">Reference proteome</keyword>
<dbReference type="SUPFAM" id="SSF53335">
    <property type="entry name" value="S-adenosyl-L-methionine-dependent methyltransferases"/>
    <property type="match status" value="1"/>
</dbReference>
<dbReference type="InterPro" id="IPR010719">
    <property type="entry name" value="MnmM_MeTrfase"/>
</dbReference>
<dbReference type="PANTHER" id="PTHR35276">
    <property type="entry name" value="S-ADENOSYL-L-METHIONINE-DEPENDENT METHYLTRANSFERASES SUPERFAMILY PROTEIN"/>
    <property type="match status" value="1"/>
</dbReference>
<dbReference type="EMBL" id="CP016379">
    <property type="protein sequence ID" value="AZR73811.1"/>
    <property type="molecule type" value="Genomic_DNA"/>
</dbReference>
<reference evidence="1 2" key="1">
    <citation type="submission" date="2016-07" db="EMBL/GenBank/DDBJ databases">
        <title>Genome and transcriptome analysis of iron-reducing fermentative bacteria Anoxybacter fermentans.</title>
        <authorList>
            <person name="Zeng X."/>
            <person name="Shao Z."/>
        </authorList>
    </citation>
    <scope>NUCLEOTIDE SEQUENCE [LARGE SCALE GENOMIC DNA]</scope>
    <source>
        <strain evidence="1 2">DY22613</strain>
    </source>
</reference>
<dbReference type="Pfam" id="PF06962">
    <property type="entry name" value="rRNA_methylase"/>
    <property type="match status" value="1"/>
</dbReference>
<dbReference type="PANTHER" id="PTHR35276:SF1">
    <property type="entry name" value="TRNA (MNM(5)S(2)U34)-METHYLTRANSFERASE, CHLOROPLASTIC"/>
    <property type="match status" value="1"/>
</dbReference>
<evidence type="ECO:0008006" key="3">
    <source>
        <dbReference type="Google" id="ProtNLM"/>
    </source>
</evidence>
<dbReference type="Gene3D" id="3.40.50.150">
    <property type="entry name" value="Vaccinia Virus protein VP39"/>
    <property type="match status" value="1"/>
</dbReference>
<organism evidence="1 2">
    <name type="scientific">Anoxybacter fermentans</name>
    <dbReference type="NCBI Taxonomy" id="1323375"/>
    <lineage>
        <taxon>Bacteria</taxon>
        <taxon>Bacillati</taxon>
        <taxon>Bacillota</taxon>
        <taxon>Clostridia</taxon>
        <taxon>Halanaerobiales</taxon>
        <taxon>Anoxybacter</taxon>
    </lineage>
</organism>
<dbReference type="AlphaFoldDB" id="A0A3S9SZT0"/>
<dbReference type="RefSeq" id="WP_127017159.1">
    <property type="nucleotide sequence ID" value="NZ_CP016379.1"/>
</dbReference>
<dbReference type="InterPro" id="IPR029063">
    <property type="entry name" value="SAM-dependent_MTases_sf"/>
</dbReference>
<accession>A0A3S9SZT0</accession>
<dbReference type="KEGG" id="aft:BBF96_10690"/>
<sequence length="191" mass="21206">MHNSLQYSHQLIKTRVQPGDLVVDATAGNGHDTLLLAQLVGPKGKVYSYDIQACALKETRHRLQKAGLLERVKLIHRGHETMDQDLAPGQSIKAVMFNLGYLPGGNHSIITKPDTTIQALKIALKHLLPRGLITIVAYHGHPGGKNELSALVKYLSTLDQYNFDVLQYQFINQVNQPPILFAIEKKAKSKL</sequence>
<dbReference type="OrthoDB" id="9792989at2"/>
<gene>
    <name evidence="1" type="ORF">BBF96_10690</name>
</gene>
<name>A0A3S9SZT0_9FIRM</name>